<feature type="compositionally biased region" description="Basic residues" evidence="1">
    <location>
        <begin position="275"/>
        <end position="297"/>
    </location>
</feature>
<accession>A0A4U8UJJ6</accession>
<comment type="caution">
    <text evidence="2">The sequence shown here is derived from an EMBL/GenBank/DDBJ whole genome shotgun (WGS) entry which is preliminary data.</text>
</comment>
<proteinExistence type="predicted"/>
<dbReference type="AlphaFoldDB" id="A0A4U8UJJ6"/>
<dbReference type="EMBL" id="AZBU02000001">
    <property type="protein sequence ID" value="TMS32629.1"/>
    <property type="molecule type" value="Genomic_DNA"/>
</dbReference>
<keyword evidence="3" id="KW-1185">Reference proteome</keyword>
<feature type="region of interest" description="Disordered" evidence="1">
    <location>
        <begin position="233"/>
        <end position="333"/>
    </location>
</feature>
<feature type="compositionally biased region" description="Polar residues" evidence="1">
    <location>
        <begin position="101"/>
        <end position="110"/>
    </location>
</feature>
<reference evidence="2 3" key="2">
    <citation type="journal article" date="2019" name="G3 (Bethesda)">
        <title>Hybrid Assembly of the Genome of the Entomopathogenic Nematode Steinernema carpocapsae Identifies the X-Chromosome.</title>
        <authorList>
            <person name="Serra L."/>
            <person name="Macchietto M."/>
            <person name="Macias-Munoz A."/>
            <person name="McGill C.J."/>
            <person name="Rodriguez I.M."/>
            <person name="Rodriguez B."/>
            <person name="Murad R."/>
            <person name="Mortazavi A."/>
        </authorList>
    </citation>
    <scope>NUCLEOTIDE SEQUENCE [LARGE SCALE GENOMIC DNA]</scope>
    <source>
        <strain evidence="2 3">ALL</strain>
    </source>
</reference>
<feature type="region of interest" description="Disordered" evidence="1">
    <location>
        <begin position="73"/>
        <end position="92"/>
    </location>
</feature>
<feature type="compositionally biased region" description="Polar residues" evidence="1">
    <location>
        <begin position="383"/>
        <end position="404"/>
    </location>
</feature>
<feature type="region of interest" description="Disordered" evidence="1">
    <location>
        <begin position="354"/>
        <end position="373"/>
    </location>
</feature>
<dbReference type="Proteomes" id="UP000298663">
    <property type="component" value="Chromosome X"/>
</dbReference>
<feature type="compositionally biased region" description="Basic and acidic residues" evidence="1">
    <location>
        <begin position="450"/>
        <end position="460"/>
    </location>
</feature>
<feature type="compositionally biased region" description="Polar residues" evidence="1">
    <location>
        <begin position="359"/>
        <end position="370"/>
    </location>
</feature>
<feature type="compositionally biased region" description="Basic and acidic residues" evidence="1">
    <location>
        <begin position="192"/>
        <end position="201"/>
    </location>
</feature>
<feature type="compositionally biased region" description="Polar residues" evidence="1">
    <location>
        <begin position="415"/>
        <end position="428"/>
    </location>
</feature>
<feature type="region of interest" description="Disordered" evidence="1">
    <location>
        <begin position="382"/>
        <end position="473"/>
    </location>
</feature>
<dbReference type="EMBL" id="CM016762">
    <property type="protein sequence ID" value="TMS32629.1"/>
    <property type="molecule type" value="Genomic_DNA"/>
</dbReference>
<organism evidence="2 3">
    <name type="scientific">Steinernema carpocapsae</name>
    <name type="common">Entomopathogenic nematode</name>
    <dbReference type="NCBI Taxonomy" id="34508"/>
    <lineage>
        <taxon>Eukaryota</taxon>
        <taxon>Metazoa</taxon>
        <taxon>Ecdysozoa</taxon>
        <taxon>Nematoda</taxon>
        <taxon>Chromadorea</taxon>
        <taxon>Rhabditida</taxon>
        <taxon>Tylenchina</taxon>
        <taxon>Panagrolaimomorpha</taxon>
        <taxon>Strongyloidoidea</taxon>
        <taxon>Steinernematidae</taxon>
        <taxon>Steinernema</taxon>
    </lineage>
</organism>
<gene>
    <name evidence="2" type="ORF">L596_000446</name>
</gene>
<sequence length="473" mass="52308">MTTHVNKDVSLQCPHTEIEVSIRREPFDSVSKTVKALKFCQITSFVWVRNGCEAKESTTSTWPRQRLSASASFKQAEKPASTFHLEQGTKHEKTRQVQKMVTKQGPSVPQATGEPEEGSLSVMGDPRRSARIAALGAPAMEDALELQKKINRPVYENLAASILEGTADNEQSAELRRSARQALKNTQANEAQKGDAPKLRRYELRHSTITSSGAQKPQVEIQKSLTEQAVANSQTLYSSHDLPKKNQTVSSSPKINSGHNQKKGETSRSSSRFTKTGKKFVQKSSKRPTLPKKRQTTSKRSGLATRLRGRTLRQSALRERTPGTRKTPVAKKNPFVGQLSVSVPVRRVRLVAVKRAKQSEPQKSQEASKNLRSKKIKIIRSAVSHTNLESSVQTRSASKMSQSKPHPDKNVKSGEASTSRLSGEQSGSDVGKRRLQAKRGAQRAGTKTESGTEPRPETQTRRPKRRASKELVT</sequence>
<name>A0A4U8UJJ6_STECR</name>
<protein>
    <submittedName>
        <fullName evidence="2">Uncharacterized protein</fullName>
    </submittedName>
</protein>
<evidence type="ECO:0000313" key="3">
    <source>
        <dbReference type="Proteomes" id="UP000298663"/>
    </source>
</evidence>
<feature type="region of interest" description="Disordered" evidence="1">
    <location>
        <begin position="101"/>
        <end position="125"/>
    </location>
</feature>
<evidence type="ECO:0000256" key="1">
    <source>
        <dbReference type="SAM" id="MobiDB-lite"/>
    </source>
</evidence>
<feature type="region of interest" description="Disordered" evidence="1">
    <location>
        <begin position="168"/>
        <end position="201"/>
    </location>
</feature>
<reference evidence="2 3" key="1">
    <citation type="journal article" date="2015" name="Genome Biol.">
        <title>Comparative genomics of Steinernema reveals deeply conserved gene regulatory networks.</title>
        <authorList>
            <person name="Dillman A.R."/>
            <person name="Macchietto M."/>
            <person name="Porter C.F."/>
            <person name="Rogers A."/>
            <person name="Williams B."/>
            <person name="Antoshechkin I."/>
            <person name="Lee M.M."/>
            <person name="Goodwin Z."/>
            <person name="Lu X."/>
            <person name="Lewis E.E."/>
            <person name="Goodrich-Blair H."/>
            <person name="Stock S.P."/>
            <person name="Adams B.J."/>
            <person name="Sternberg P.W."/>
            <person name="Mortazavi A."/>
        </authorList>
    </citation>
    <scope>NUCLEOTIDE SEQUENCE [LARGE SCALE GENOMIC DNA]</scope>
    <source>
        <strain evidence="2 3">ALL</strain>
    </source>
</reference>
<evidence type="ECO:0000313" key="2">
    <source>
        <dbReference type="EMBL" id="TMS32629.1"/>
    </source>
</evidence>
<feature type="compositionally biased region" description="Polar residues" evidence="1">
    <location>
        <begin position="245"/>
        <end position="259"/>
    </location>
</feature>